<evidence type="ECO:0000313" key="2">
    <source>
        <dbReference type="Proteomes" id="UP000654471"/>
    </source>
</evidence>
<proteinExistence type="predicted"/>
<evidence type="ECO:0000313" key="1">
    <source>
        <dbReference type="EMBL" id="GGU99792.1"/>
    </source>
</evidence>
<reference evidence="2" key="1">
    <citation type="journal article" date="2019" name="Int. J. Syst. Evol. Microbiol.">
        <title>The Global Catalogue of Microorganisms (GCM) 10K type strain sequencing project: providing services to taxonomists for standard genome sequencing and annotation.</title>
        <authorList>
            <consortium name="The Broad Institute Genomics Platform"/>
            <consortium name="The Broad Institute Genome Sequencing Center for Infectious Disease"/>
            <person name="Wu L."/>
            <person name="Ma J."/>
        </authorList>
    </citation>
    <scope>NUCLEOTIDE SEQUENCE [LARGE SCALE GENOMIC DNA]</scope>
    <source>
        <strain evidence="2">JCM 3399</strain>
    </source>
</reference>
<gene>
    <name evidence="1" type="ORF">GCM10010211_78950</name>
</gene>
<organism evidence="1 2">
    <name type="scientific">Streptomyces albospinus</name>
    <dbReference type="NCBI Taxonomy" id="285515"/>
    <lineage>
        <taxon>Bacteria</taxon>
        <taxon>Bacillati</taxon>
        <taxon>Actinomycetota</taxon>
        <taxon>Actinomycetes</taxon>
        <taxon>Kitasatosporales</taxon>
        <taxon>Streptomycetaceae</taxon>
        <taxon>Streptomyces</taxon>
    </lineage>
</organism>
<evidence type="ECO:0008006" key="3">
    <source>
        <dbReference type="Google" id="ProtNLM"/>
    </source>
</evidence>
<protein>
    <recommendedName>
        <fullName evidence="3">Transposase</fullName>
    </recommendedName>
</protein>
<name>A0ABQ2VMM5_9ACTN</name>
<accession>A0ABQ2VMM5</accession>
<dbReference type="Proteomes" id="UP000654471">
    <property type="component" value="Unassembled WGS sequence"/>
</dbReference>
<sequence length="77" mass="8617">MHASGAGVTRGPELHGAGMERACWDRAGRPLQKHDSVVERPRGIRCMRERTRLKKMQYRADLLDGFIAETGLNLTPS</sequence>
<comment type="caution">
    <text evidence="1">The sequence shown here is derived from an EMBL/GenBank/DDBJ whole genome shotgun (WGS) entry which is preliminary data.</text>
</comment>
<dbReference type="EMBL" id="BMRP01000064">
    <property type="protein sequence ID" value="GGU99792.1"/>
    <property type="molecule type" value="Genomic_DNA"/>
</dbReference>
<keyword evidence="2" id="KW-1185">Reference proteome</keyword>